<name>A0ABV6N825_9PSEU</name>
<proteinExistence type="predicted"/>
<dbReference type="InterPro" id="IPR036291">
    <property type="entry name" value="NAD(P)-bd_dom_sf"/>
</dbReference>
<reference evidence="2 3" key="1">
    <citation type="submission" date="2024-09" db="EMBL/GenBank/DDBJ databases">
        <authorList>
            <person name="Sun Q."/>
            <person name="Mori K."/>
        </authorList>
    </citation>
    <scope>NUCLEOTIDE SEQUENCE [LARGE SCALE GENOMIC DNA]</scope>
    <source>
        <strain evidence="2 3">TBRC 1432</strain>
    </source>
</reference>
<protein>
    <submittedName>
        <fullName evidence="2">NAD-dependent epimerase/dehydratase family protein</fullName>
    </submittedName>
</protein>
<dbReference type="Proteomes" id="UP001589810">
    <property type="component" value="Unassembled WGS sequence"/>
</dbReference>
<evidence type="ECO:0000313" key="3">
    <source>
        <dbReference type="Proteomes" id="UP001589810"/>
    </source>
</evidence>
<dbReference type="InterPro" id="IPR051783">
    <property type="entry name" value="NAD(P)-dependent_oxidoreduct"/>
</dbReference>
<dbReference type="SUPFAM" id="SSF51735">
    <property type="entry name" value="NAD(P)-binding Rossmann-fold domains"/>
    <property type="match status" value="1"/>
</dbReference>
<dbReference type="Pfam" id="PF13460">
    <property type="entry name" value="NAD_binding_10"/>
    <property type="match status" value="1"/>
</dbReference>
<gene>
    <name evidence="2" type="ORF">ACFFH7_45020</name>
</gene>
<dbReference type="PANTHER" id="PTHR48079:SF6">
    <property type="entry name" value="NAD(P)-BINDING DOMAIN-CONTAINING PROTEIN-RELATED"/>
    <property type="match status" value="1"/>
</dbReference>
<feature type="domain" description="NAD(P)-binding" evidence="1">
    <location>
        <begin position="8"/>
        <end position="124"/>
    </location>
</feature>
<keyword evidence="3" id="KW-1185">Reference proteome</keyword>
<evidence type="ECO:0000313" key="2">
    <source>
        <dbReference type="EMBL" id="MFC0548737.1"/>
    </source>
</evidence>
<evidence type="ECO:0000259" key="1">
    <source>
        <dbReference type="Pfam" id="PF13460"/>
    </source>
</evidence>
<comment type="caution">
    <text evidence="2">The sequence shown here is derived from an EMBL/GenBank/DDBJ whole genome shotgun (WGS) entry which is preliminary data.</text>
</comment>
<dbReference type="Gene3D" id="3.40.50.720">
    <property type="entry name" value="NAD(P)-binding Rossmann-like Domain"/>
    <property type="match status" value="1"/>
</dbReference>
<dbReference type="InterPro" id="IPR016040">
    <property type="entry name" value="NAD(P)-bd_dom"/>
</dbReference>
<accession>A0ABV6N825</accession>
<dbReference type="RefSeq" id="WP_273941848.1">
    <property type="nucleotide sequence ID" value="NZ_CP097263.1"/>
</dbReference>
<dbReference type="EMBL" id="JBHLUD010000019">
    <property type="protein sequence ID" value="MFC0548737.1"/>
    <property type="molecule type" value="Genomic_DNA"/>
</dbReference>
<organism evidence="2 3">
    <name type="scientific">Kutzneria chonburiensis</name>
    <dbReference type="NCBI Taxonomy" id="1483604"/>
    <lineage>
        <taxon>Bacteria</taxon>
        <taxon>Bacillati</taxon>
        <taxon>Actinomycetota</taxon>
        <taxon>Actinomycetes</taxon>
        <taxon>Pseudonocardiales</taxon>
        <taxon>Pseudonocardiaceae</taxon>
        <taxon>Kutzneria</taxon>
    </lineage>
</organism>
<sequence length="281" mass="29575">MARVFLAGATGVLGRRLVPLLLSHGHHVTGLARSAASADRIRELGASPVSGDALDADSLRVAVTSARPDVVMHQLTDLAAGDRAANSAMRAIGTRNLVDAALAADVRRFVVQSIAFAYEPGETPAREDTPLDVDADEPRRTTVRGVASLEAEAARVASHVVLRYGTFYGPDTWYAPGGLMAKAPLAADRDVTSFVHIDDAATAALQSLDWGNGAVNVCDDEPAAGIDWVPEFCAAVGVEPPAPSSHRTGFARGADNGYARHSLGWQPAWPSWRDGFKAMTA</sequence>
<dbReference type="PANTHER" id="PTHR48079">
    <property type="entry name" value="PROTEIN YEEZ"/>
    <property type="match status" value="1"/>
</dbReference>